<organism evidence="1 2">
    <name type="scientific">Bacillus thermozeamaize</name>
    <dbReference type="NCBI Taxonomy" id="230954"/>
    <lineage>
        <taxon>Bacteria</taxon>
        <taxon>Bacillati</taxon>
        <taxon>Bacillota</taxon>
        <taxon>Bacilli</taxon>
        <taxon>Bacillales</taxon>
        <taxon>Bacillaceae</taxon>
        <taxon>Bacillus</taxon>
    </lineage>
</organism>
<sequence length="124" mass="14391">MKGETKMKVAMTEYLAIDLEKEMWCCRRCDRELISAQRNYKEGLLVYARDPREIHRPILDPQKYAYTFAPDPDWVQIVEYYCPGCGTMVEVEYLPPGHPPLHDLQFDIDALKERHLGAKGGMGK</sequence>
<dbReference type="EMBL" id="LZRT01000077">
    <property type="protein sequence ID" value="OUM87294.1"/>
    <property type="molecule type" value="Genomic_DNA"/>
</dbReference>
<proteinExistence type="predicted"/>
<dbReference type="Proteomes" id="UP000196475">
    <property type="component" value="Unassembled WGS sequence"/>
</dbReference>
<evidence type="ECO:0000313" key="2">
    <source>
        <dbReference type="Proteomes" id="UP000196475"/>
    </source>
</evidence>
<reference evidence="2" key="1">
    <citation type="submission" date="2016-06" db="EMBL/GenBank/DDBJ databases">
        <authorList>
            <person name="Nascimento L."/>
            <person name="Pereira R.V."/>
            <person name="Martins L.F."/>
            <person name="Quaggio R.B."/>
            <person name="Silva A.M."/>
            <person name="Setubal J.C."/>
        </authorList>
    </citation>
    <scope>NUCLEOTIDE SEQUENCE [LARGE SCALE GENOMIC DNA]</scope>
</reference>
<protein>
    <recommendedName>
        <fullName evidence="3">Acetophenone carboxylase</fullName>
    </recommendedName>
</protein>
<evidence type="ECO:0000313" key="1">
    <source>
        <dbReference type="EMBL" id="OUM87294.1"/>
    </source>
</evidence>
<evidence type="ECO:0008006" key="3">
    <source>
        <dbReference type="Google" id="ProtNLM"/>
    </source>
</evidence>
<accession>A0A1Y3PJN9</accession>
<comment type="caution">
    <text evidence="1">The sequence shown here is derived from an EMBL/GenBank/DDBJ whole genome shotgun (WGS) entry which is preliminary data.</text>
</comment>
<dbReference type="AlphaFoldDB" id="A0A1Y3PJN9"/>
<dbReference type="InterPro" id="IPR016750">
    <property type="entry name" value="Aceto_COase_bsu/gsu"/>
</dbReference>
<name>A0A1Y3PJN9_9BACI</name>
<dbReference type="Pfam" id="PF08882">
    <property type="entry name" value="Acetone_carb_G"/>
    <property type="match status" value="1"/>
</dbReference>
<gene>
    <name evidence="1" type="ORF">BAA01_09925</name>
</gene>